<reference evidence="6 7" key="1">
    <citation type="journal article" date="2018" name="BMC Genomics">
        <title>Whole genome sequencing and function prediction of 133 gut anaerobes isolated from chicken caecum in pure cultures.</title>
        <authorList>
            <person name="Medvecky M."/>
            <person name="Cejkova D."/>
            <person name="Polansky O."/>
            <person name="Karasova D."/>
            <person name="Kubasova T."/>
            <person name="Cizek A."/>
            <person name="Rychlik I."/>
        </authorList>
    </citation>
    <scope>NUCLEOTIDE SEQUENCE [LARGE SCALE GENOMIC DNA]</scope>
    <source>
        <strain evidence="6 7">An13</strain>
    </source>
</reference>
<dbReference type="InterPro" id="IPR009057">
    <property type="entry name" value="Homeodomain-like_sf"/>
</dbReference>
<proteinExistence type="predicted"/>
<dbReference type="SUPFAM" id="SSF53697">
    <property type="entry name" value="SIS domain"/>
    <property type="match status" value="1"/>
</dbReference>
<dbReference type="PANTHER" id="PTHR30514">
    <property type="entry name" value="GLUCOKINASE"/>
    <property type="match status" value="1"/>
</dbReference>
<dbReference type="GO" id="GO:0003677">
    <property type="term" value="F:DNA binding"/>
    <property type="evidence" value="ECO:0007669"/>
    <property type="project" value="UniProtKB-KW"/>
</dbReference>
<dbReference type="PROSITE" id="PS51464">
    <property type="entry name" value="SIS"/>
    <property type="match status" value="1"/>
</dbReference>
<dbReference type="GO" id="GO:1901135">
    <property type="term" value="P:carbohydrate derivative metabolic process"/>
    <property type="evidence" value="ECO:0007669"/>
    <property type="project" value="InterPro"/>
</dbReference>
<dbReference type="InterPro" id="IPR000281">
    <property type="entry name" value="HTH_RpiR"/>
</dbReference>
<evidence type="ECO:0000313" key="7">
    <source>
        <dbReference type="Proteomes" id="UP000195305"/>
    </source>
</evidence>
<dbReference type="Pfam" id="PF01380">
    <property type="entry name" value="SIS"/>
    <property type="match status" value="1"/>
</dbReference>
<evidence type="ECO:0000256" key="1">
    <source>
        <dbReference type="ARBA" id="ARBA00023015"/>
    </source>
</evidence>
<feature type="domain" description="SIS" evidence="5">
    <location>
        <begin position="103"/>
        <end position="242"/>
    </location>
</feature>
<gene>
    <name evidence="6" type="ORF">B5E75_13690</name>
</gene>
<feature type="domain" description="HTH rpiR-type" evidence="4">
    <location>
        <begin position="1"/>
        <end position="73"/>
    </location>
</feature>
<dbReference type="InterPro" id="IPR036388">
    <property type="entry name" value="WH-like_DNA-bd_sf"/>
</dbReference>
<evidence type="ECO:0000259" key="5">
    <source>
        <dbReference type="PROSITE" id="PS51464"/>
    </source>
</evidence>
<protein>
    <submittedName>
        <fullName evidence="6">MurR/RpiR family transcriptional regulator</fullName>
    </submittedName>
</protein>
<sequence>MVTIEKLNTLNDLEMSIYHYVEAHRDEVVKLKLKDIAEVIHVSPSMITRTAQKIGYDGFVEWKTAIKMENKNHLHHKENKLNYILDYFQKVDNDEFNQSIHQATQIIAQSKEVMFWGVGISGAIAKAGAYLFNRKGKRSVVCDDFSMRVHGMYNHHDCAIVLSVSGETDEMIQRIMLLKRCGVQVIIVTNSASSSGAKMADLAICYYVPSSRNEDFYSSATQVPVIYILESLADTLEEYGII</sequence>
<keyword evidence="3" id="KW-0804">Transcription</keyword>
<comment type="caution">
    <text evidence="6">The sequence shown here is derived from an EMBL/GenBank/DDBJ whole genome shotgun (WGS) entry which is preliminary data.</text>
</comment>
<accession>A0A1Y4SLM4</accession>
<name>A0A1Y4SLM4_9FIRM</name>
<dbReference type="SUPFAM" id="SSF46689">
    <property type="entry name" value="Homeodomain-like"/>
    <property type="match status" value="1"/>
</dbReference>
<dbReference type="InterPro" id="IPR001347">
    <property type="entry name" value="SIS_dom"/>
</dbReference>
<dbReference type="CDD" id="cd05013">
    <property type="entry name" value="SIS_RpiR"/>
    <property type="match status" value="1"/>
</dbReference>
<dbReference type="GO" id="GO:0097367">
    <property type="term" value="F:carbohydrate derivative binding"/>
    <property type="evidence" value="ECO:0007669"/>
    <property type="project" value="InterPro"/>
</dbReference>
<keyword evidence="7" id="KW-1185">Reference proteome</keyword>
<dbReference type="EMBL" id="NFLJ01000063">
    <property type="protein sequence ID" value="OUQ30774.1"/>
    <property type="molecule type" value="Genomic_DNA"/>
</dbReference>
<evidence type="ECO:0000313" key="6">
    <source>
        <dbReference type="EMBL" id="OUQ30774.1"/>
    </source>
</evidence>
<keyword evidence="1" id="KW-0805">Transcription regulation</keyword>
<dbReference type="OrthoDB" id="1648815at2"/>
<evidence type="ECO:0000256" key="3">
    <source>
        <dbReference type="ARBA" id="ARBA00023163"/>
    </source>
</evidence>
<dbReference type="InterPro" id="IPR046348">
    <property type="entry name" value="SIS_dom_sf"/>
</dbReference>
<dbReference type="AlphaFoldDB" id="A0A1Y4SLM4"/>
<dbReference type="GO" id="GO:0003700">
    <property type="term" value="F:DNA-binding transcription factor activity"/>
    <property type="evidence" value="ECO:0007669"/>
    <property type="project" value="InterPro"/>
</dbReference>
<dbReference type="InterPro" id="IPR047640">
    <property type="entry name" value="RpiR-like"/>
</dbReference>
<dbReference type="RefSeq" id="WP_087360391.1">
    <property type="nucleotide sequence ID" value="NZ_NFLJ01000063.1"/>
</dbReference>
<dbReference type="Proteomes" id="UP000195305">
    <property type="component" value="Unassembled WGS sequence"/>
</dbReference>
<organism evidence="6 7">
    <name type="scientific">Massilimicrobiota timonensis</name>
    <dbReference type="NCBI Taxonomy" id="1776392"/>
    <lineage>
        <taxon>Bacteria</taxon>
        <taxon>Bacillati</taxon>
        <taxon>Bacillota</taxon>
        <taxon>Erysipelotrichia</taxon>
        <taxon>Erysipelotrichales</taxon>
        <taxon>Erysipelotrichaceae</taxon>
        <taxon>Massilimicrobiota</taxon>
    </lineage>
</organism>
<dbReference type="InterPro" id="IPR035472">
    <property type="entry name" value="RpiR-like_SIS"/>
</dbReference>
<dbReference type="Gene3D" id="1.10.10.10">
    <property type="entry name" value="Winged helix-like DNA-binding domain superfamily/Winged helix DNA-binding domain"/>
    <property type="match status" value="1"/>
</dbReference>
<dbReference type="PANTHER" id="PTHR30514:SF1">
    <property type="entry name" value="HTH-TYPE TRANSCRIPTIONAL REGULATOR HEXR-RELATED"/>
    <property type="match status" value="1"/>
</dbReference>
<keyword evidence="2" id="KW-0238">DNA-binding</keyword>
<evidence type="ECO:0000259" key="4">
    <source>
        <dbReference type="PROSITE" id="PS51071"/>
    </source>
</evidence>
<evidence type="ECO:0000256" key="2">
    <source>
        <dbReference type="ARBA" id="ARBA00023125"/>
    </source>
</evidence>
<dbReference type="Pfam" id="PF01418">
    <property type="entry name" value="HTH_6"/>
    <property type="match status" value="1"/>
</dbReference>
<dbReference type="PROSITE" id="PS51071">
    <property type="entry name" value="HTH_RPIR"/>
    <property type="match status" value="1"/>
</dbReference>
<dbReference type="Gene3D" id="3.40.50.10490">
    <property type="entry name" value="Glucose-6-phosphate isomerase like protein, domain 1"/>
    <property type="match status" value="1"/>
</dbReference>